<dbReference type="EMBL" id="CADCXV010000720">
    <property type="protein sequence ID" value="CAB0033718.1"/>
    <property type="molecule type" value="Genomic_DNA"/>
</dbReference>
<name>A0A6H5I940_9HYME</name>
<dbReference type="PROSITE" id="PS50088">
    <property type="entry name" value="ANK_REPEAT"/>
    <property type="match status" value="5"/>
</dbReference>
<feature type="region of interest" description="Disordered" evidence="2">
    <location>
        <begin position="757"/>
        <end position="783"/>
    </location>
</feature>
<dbReference type="Proteomes" id="UP000479190">
    <property type="component" value="Unassembled WGS sequence"/>
</dbReference>
<organism evidence="3 4">
    <name type="scientific">Trichogramma brassicae</name>
    <dbReference type="NCBI Taxonomy" id="86971"/>
    <lineage>
        <taxon>Eukaryota</taxon>
        <taxon>Metazoa</taxon>
        <taxon>Ecdysozoa</taxon>
        <taxon>Arthropoda</taxon>
        <taxon>Hexapoda</taxon>
        <taxon>Insecta</taxon>
        <taxon>Pterygota</taxon>
        <taxon>Neoptera</taxon>
        <taxon>Endopterygota</taxon>
        <taxon>Hymenoptera</taxon>
        <taxon>Apocrita</taxon>
        <taxon>Proctotrupomorpha</taxon>
        <taxon>Chalcidoidea</taxon>
        <taxon>Trichogrammatidae</taxon>
        <taxon>Trichogramma</taxon>
    </lineage>
</organism>
<dbReference type="OrthoDB" id="424503at2759"/>
<feature type="repeat" description="ANK" evidence="1">
    <location>
        <begin position="135"/>
        <end position="167"/>
    </location>
</feature>
<dbReference type="PANTHER" id="PTHR24118">
    <property type="entry name" value="POTE ANKYRIN DOMAIN"/>
    <property type="match status" value="1"/>
</dbReference>
<feature type="repeat" description="ANK" evidence="1">
    <location>
        <begin position="317"/>
        <end position="349"/>
    </location>
</feature>
<feature type="repeat" description="ANK" evidence="1">
    <location>
        <begin position="390"/>
        <end position="422"/>
    </location>
</feature>
<reference evidence="3 4" key="1">
    <citation type="submission" date="2020-02" db="EMBL/GenBank/DDBJ databases">
        <authorList>
            <person name="Ferguson B K."/>
        </authorList>
    </citation>
    <scope>NUCLEOTIDE SEQUENCE [LARGE SCALE GENOMIC DNA]</scope>
</reference>
<keyword evidence="1" id="KW-0040">ANK repeat</keyword>
<dbReference type="InterPro" id="IPR002110">
    <property type="entry name" value="Ankyrin_rpt"/>
</dbReference>
<keyword evidence="4" id="KW-1185">Reference proteome</keyword>
<dbReference type="PANTHER" id="PTHR24118:SF99">
    <property type="entry name" value="POTE ANKYRIN DOMAIN FAMILY MEMBER 3C-RELATED"/>
    <property type="match status" value="1"/>
</dbReference>
<feature type="compositionally biased region" description="Basic residues" evidence="2">
    <location>
        <begin position="770"/>
        <end position="783"/>
    </location>
</feature>
<dbReference type="AlphaFoldDB" id="A0A6H5I940"/>
<dbReference type="SUPFAM" id="SSF48403">
    <property type="entry name" value="Ankyrin repeat"/>
    <property type="match status" value="1"/>
</dbReference>
<protein>
    <submittedName>
        <fullName evidence="3">Uncharacterized protein</fullName>
    </submittedName>
</protein>
<dbReference type="Pfam" id="PF12796">
    <property type="entry name" value="Ank_2"/>
    <property type="match status" value="2"/>
</dbReference>
<feature type="repeat" description="ANK" evidence="1">
    <location>
        <begin position="243"/>
        <end position="275"/>
    </location>
</feature>
<dbReference type="Gene3D" id="1.25.40.20">
    <property type="entry name" value="Ankyrin repeat-containing domain"/>
    <property type="match status" value="3"/>
</dbReference>
<sequence>MFGIRDGVDMVETLKSLRGKVYWKRKYERYDFFSQLKTLITHWAGPLPELRDIFRPKEIDWILNQSKSFAVTFTEFAISTGYKDEPEIGKDGKPSLRRSTPLHQAARKTVGFEADEIRRLFQIYDRFDVNYIDEFGVTHFHVACMWGFFDVIEKFLEHGQDPNVLEPNKRNSPLHLALDNVASGEVIELLLRKGADLRLVNAEGLTPLHIFCKRYDDVDLAKLLLDLSNEKHQLSQVDVQDNLGNSPLNLALEHRHRNVAELLLRNGADPNLANANGFTPLHIICWYWLDGYEVAEMLFRISAEKNQLVSLNALTKSGQAPLHMALLYGRRNLFQLLLINGADPNLADTERQTALHFISQRFDCTDFAELFFKIMDDMWQTVRVDARDKLGQTPLHLAVLHDNKSATEVLLRRGANPNLTNAEGLTPLHIICQSENREDLAKLFFKICKEVNQLVQVDVRDNQVLTPLQRVVANFMPDMIDLLLDNGADLSGLVLADAFYFVPKLITTPNRWISFAVSFASGALAVVECLERRGYELDLRDAIMIMKLFALYGLFEKSVDLEKSWCNDEEFANIAKEIKIIPSLSLYDLIQLKPREAARQVTYQNYVEFARSNKMGELPEGSIETCARHLCEKLTRRFFQECAVDSFMELTRYRLPILCSEMIIEPMINTELMRSTIRHATTFSLILPFVPVHLLRSIRLVMRMCVRVCAQLGTRNETLAADPQERECIGPTSSVMTRLYLNFFVYVMCIACSSSRSSGFSRSIRDSRLRGRRNARRGGRHSP</sequence>
<evidence type="ECO:0000256" key="2">
    <source>
        <dbReference type="SAM" id="MobiDB-lite"/>
    </source>
</evidence>
<gene>
    <name evidence="3" type="ORF">TBRA_LOCUS5616</name>
</gene>
<dbReference type="InterPro" id="IPR036770">
    <property type="entry name" value="Ankyrin_rpt-contain_sf"/>
</dbReference>
<evidence type="ECO:0000313" key="4">
    <source>
        <dbReference type="Proteomes" id="UP000479190"/>
    </source>
</evidence>
<dbReference type="PROSITE" id="PS50297">
    <property type="entry name" value="ANK_REP_REGION"/>
    <property type="match status" value="4"/>
</dbReference>
<feature type="repeat" description="ANK" evidence="1">
    <location>
        <begin position="169"/>
        <end position="202"/>
    </location>
</feature>
<proteinExistence type="predicted"/>
<dbReference type="SMART" id="SM00248">
    <property type="entry name" value="ANK"/>
    <property type="match status" value="10"/>
</dbReference>
<accession>A0A6H5I940</accession>
<evidence type="ECO:0000313" key="3">
    <source>
        <dbReference type="EMBL" id="CAB0033718.1"/>
    </source>
</evidence>
<evidence type="ECO:0000256" key="1">
    <source>
        <dbReference type="PROSITE-ProRule" id="PRU00023"/>
    </source>
</evidence>